<sequence length="74" mass="8139">MSTSIQDIESISRSIAEELENVRTIAEKSVETNQESSAATQEQLATMEEISSSAQSLSVLAEDLQQVIAHFRIK</sequence>
<dbReference type="SUPFAM" id="SSF58104">
    <property type="entry name" value="Methyl-accepting chemotaxis protein (MCP) signaling domain"/>
    <property type="match status" value="1"/>
</dbReference>
<name>A0A841RP42_9BACI</name>
<reference evidence="1 2" key="1">
    <citation type="submission" date="2020-08" db="EMBL/GenBank/DDBJ databases">
        <title>Genomic Encyclopedia of Type Strains, Phase IV (KMG-IV): sequencing the most valuable type-strain genomes for metagenomic binning, comparative biology and taxonomic classification.</title>
        <authorList>
            <person name="Goeker M."/>
        </authorList>
    </citation>
    <scope>NUCLEOTIDE SEQUENCE [LARGE SCALE GENOMIC DNA]</scope>
    <source>
        <strain evidence="1 2">DSM 11805</strain>
    </source>
</reference>
<proteinExistence type="predicted"/>
<gene>
    <name evidence="1" type="ORF">GGQ92_002456</name>
</gene>
<accession>A0A841RP42</accession>
<dbReference type="RefSeq" id="WP_184249181.1">
    <property type="nucleotide sequence ID" value="NZ_BAAACU010000006.1"/>
</dbReference>
<dbReference type="AlphaFoldDB" id="A0A841RP42"/>
<comment type="caution">
    <text evidence="1">The sequence shown here is derived from an EMBL/GenBank/DDBJ whole genome shotgun (WGS) entry which is preliminary data.</text>
</comment>
<dbReference type="EMBL" id="JACHON010000014">
    <property type="protein sequence ID" value="MBB6513642.1"/>
    <property type="molecule type" value="Genomic_DNA"/>
</dbReference>
<organism evidence="1 2">
    <name type="scientific">Gracilibacillus halotolerans</name>
    <dbReference type="NCBI Taxonomy" id="74386"/>
    <lineage>
        <taxon>Bacteria</taxon>
        <taxon>Bacillati</taxon>
        <taxon>Bacillota</taxon>
        <taxon>Bacilli</taxon>
        <taxon>Bacillales</taxon>
        <taxon>Bacillaceae</taxon>
        <taxon>Gracilibacillus</taxon>
    </lineage>
</organism>
<protein>
    <submittedName>
        <fullName evidence="1">Methyl-accepting chemotaxis protein</fullName>
    </submittedName>
</protein>
<keyword evidence="2" id="KW-1185">Reference proteome</keyword>
<dbReference type="Proteomes" id="UP000572212">
    <property type="component" value="Unassembled WGS sequence"/>
</dbReference>
<evidence type="ECO:0000313" key="1">
    <source>
        <dbReference type="EMBL" id="MBB6513642.1"/>
    </source>
</evidence>
<dbReference type="Gene3D" id="1.10.287.950">
    <property type="entry name" value="Methyl-accepting chemotaxis protein"/>
    <property type="match status" value="1"/>
</dbReference>
<evidence type="ECO:0000313" key="2">
    <source>
        <dbReference type="Proteomes" id="UP000572212"/>
    </source>
</evidence>